<comment type="subcellular location">
    <subcellularLocation>
        <location evidence="1">Membrane</location>
    </subcellularLocation>
</comment>
<organism evidence="9 10">
    <name type="scientific">Strongylocentrotus purpuratus</name>
    <name type="common">Purple sea urchin</name>
    <dbReference type="NCBI Taxonomy" id="7668"/>
    <lineage>
        <taxon>Eukaryota</taxon>
        <taxon>Metazoa</taxon>
        <taxon>Echinodermata</taxon>
        <taxon>Eleutherozoa</taxon>
        <taxon>Echinozoa</taxon>
        <taxon>Echinoidea</taxon>
        <taxon>Euechinoidea</taxon>
        <taxon>Echinacea</taxon>
        <taxon>Camarodonta</taxon>
        <taxon>Echinidea</taxon>
        <taxon>Strongylocentrotidae</taxon>
        <taxon>Strongylocentrotus</taxon>
    </lineage>
</organism>
<evidence type="ECO:0000256" key="1">
    <source>
        <dbReference type="ARBA" id="ARBA00004370"/>
    </source>
</evidence>
<dbReference type="GO" id="GO:0016020">
    <property type="term" value="C:membrane"/>
    <property type="evidence" value="ECO:0007669"/>
    <property type="project" value="UniProtKB-SubCell"/>
</dbReference>
<dbReference type="InterPro" id="IPR013783">
    <property type="entry name" value="Ig-like_fold"/>
</dbReference>
<reference evidence="10" key="1">
    <citation type="submission" date="2015-02" db="EMBL/GenBank/DDBJ databases">
        <title>Genome sequencing for Strongylocentrotus purpuratus.</title>
        <authorList>
            <person name="Murali S."/>
            <person name="Liu Y."/>
            <person name="Vee V."/>
            <person name="English A."/>
            <person name="Wang M."/>
            <person name="Skinner E."/>
            <person name="Han Y."/>
            <person name="Muzny D.M."/>
            <person name="Worley K.C."/>
            <person name="Gibbs R.A."/>
        </authorList>
    </citation>
    <scope>NUCLEOTIDE SEQUENCE</scope>
</reference>
<name>A0A7M7P5C1_STRPU</name>
<dbReference type="KEGG" id="spu:100892976"/>
<accession>A0A7M7P5C1</accession>
<keyword evidence="3" id="KW-0677">Repeat</keyword>
<dbReference type="Proteomes" id="UP000007110">
    <property type="component" value="Unassembled WGS sequence"/>
</dbReference>
<evidence type="ECO:0000313" key="9">
    <source>
        <dbReference type="EnsemblMetazoa" id="XP_030846271"/>
    </source>
</evidence>
<dbReference type="OrthoDB" id="10068766at2759"/>
<keyword evidence="7" id="KW-0732">Signal</keyword>
<keyword evidence="5" id="KW-0472">Membrane</keyword>
<evidence type="ECO:0000256" key="3">
    <source>
        <dbReference type="ARBA" id="ARBA00022737"/>
    </source>
</evidence>
<protein>
    <recommendedName>
        <fullName evidence="8">PKD/REJ-like domain-containing protein</fullName>
    </recommendedName>
</protein>
<evidence type="ECO:0000256" key="2">
    <source>
        <dbReference type="ARBA" id="ARBA00022692"/>
    </source>
</evidence>
<dbReference type="InterPro" id="IPR002859">
    <property type="entry name" value="PKD/REJ-like"/>
</dbReference>
<reference evidence="9" key="2">
    <citation type="submission" date="2021-01" db="UniProtKB">
        <authorList>
            <consortium name="EnsemblMetazoa"/>
        </authorList>
    </citation>
    <scope>IDENTIFICATION</scope>
</reference>
<dbReference type="Pfam" id="PF02010">
    <property type="entry name" value="REJ"/>
    <property type="match status" value="1"/>
</dbReference>
<feature type="signal peptide" evidence="7">
    <location>
        <begin position="1"/>
        <end position="19"/>
    </location>
</feature>
<feature type="domain" description="PKD/REJ-like" evidence="8">
    <location>
        <begin position="1535"/>
        <end position="1706"/>
    </location>
</feature>
<dbReference type="EnsemblMetazoa" id="XM_030990411">
    <property type="protein sequence ID" value="XP_030846271"/>
    <property type="gene ID" value="LOC100892976"/>
</dbReference>
<keyword evidence="10" id="KW-1185">Reference proteome</keyword>
<evidence type="ECO:0000256" key="5">
    <source>
        <dbReference type="ARBA" id="ARBA00023136"/>
    </source>
</evidence>
<evidence type="ECO:0000256" key="7">
    <source>
        <dbReference type="SAM" id="SignalP"/>
    </source>
</evidence>
<proteinExistence type="predicted"/>
<dbReference type="PANTHER" id="PTHR46730:SF1">
    <property type="entry name" value="PLAT DOMAIN-CONTAINING PROTEIN"/>
    <property type="match status" value="1"/>
</dbReference>
<evidence type="ECO:0000313" key="10">
    <source>
        <dbReference type="Proteomes" id="UP000007110"/>
    </source>
</evidence>
<feature type="compositionally biased region" description="Polar residues" evidence="6">
    <location>
        <begin position="1649"/>
        <end position="1660"/>
    </location>
</feature>
<evidence type="ECO:0000259" key="8">
    <source>
        <dbReference type="Pfam" id="PF02010"/>
    </source>
</evidence>
<dbReference type="GeneID" id="100892976"/>
<feature type="region of interest" description="Disordered" evidence="6">
    <location>
        <begin position="1629"/>
        <end position="1660"/>
    </location>
</feature>
<feature type="chain" id="PRO_5029892697" description="PKD/REJ-like domain-containing protein" evidence="7">
    <location>
        <begin position="20"/>
        <end position="1713"/>
    </location>
</feature>
<keyword evidence="4" id="KW-1133">Transmembrane helix</keyword>
<dbReference type="Gene3D" id="2.60.40.10">
    <property type="entry name" value="Immunoglobulins"/>
    <property type="match status" value="1"/>
</dbReference>
<sequence length="1713" mass="186081">MRALTVLLLTALLVAMVTGQTSYPPYPTSYYPDNPYPYPDYPDPEPQPFQNPGEIIPGSGFNIEFLINAAGGIWQQDRVIDSMAYVCKDVLPVVGSMIPEVDPTSLYWGFVCDEVIEASKDLDAFDATGFCNDIITVITDLISQESGERYRRQAEYMDDPLGIIEILTNITRDLYGIDINMIINDPSTINTICTNVKKNFLRPSLEDLISQFATELMSAFLPQAAPICDNWEGFLEDLRLDSTSPVYHIIEKAANIGSQAVGYDDFDALCEAITQALENDDINARRTFSRNVIESVIDLLENGERCTALGNYAITSLEENSALNSGGIDYYPSSYSIDHLLYLYTGFWSAEDICYALEEAFTTEVELPTPRVDFIPGTNLTLKFFVNAAGGLWQQDRLVDTLDYACTDALPAITVMVPVVGYYRHYYNPICQEIREAARDLEAFDSTGFCDRIMDMISDISPGDTDGGIGTYDIAGSIPDPMGIIGTLVNITRELYGININDISTICPNVHQFLDQPLPGIFLEFGTELMSSLLPLAEQVCEWDAFLEGFGVDSSSSYYQIIEDAARIGSQAMGYDSRQALCQDLVRAISAEGDEASMTFSRNIIIRMFELPTDADRCSILVSETLEGVLEPVLHNVLPNGPSVHISDYLISRYTGYENVYEICQDVETAFTSEVPLVRPTYGELFPDSGLTVSLLINLAGSLWEQDRAVDSYAYVCTDILPIIARTIPDFRGTERYWKPICNSIVEAADDSNGFDATGLCYDLERRFSSLLGPVMTEETYPEVPTYNMSSEGNWSYTYETMVYVSPFVQLLMNISEIYGIDINNISTVCSIASDLLEPSLSDLVLDFGSRILSFFLPQASPICEDVDAFLSSTLTSFGIVPSSPYYQVIQDAIDIAPRLVGYNSIDAICQQMNQALQNEDIDDPARLDFTRGLISNLLSLTTAVGRCGSIADDIIHDVIEPLINIGNPGERFNITDDLIHQYTGFMGVQPICRALASAFRGCPKRFDLDACGVCVPRLAGSIEYHFTSDERDCTGRCPRDDEYGAILNECGRCVAGATGRPVNAGMNECGSCGYLGGRSCVGCDGVINSGNVYDACMVCGGDGTTCTEVSSIYPNVIPAATQHEITISGAGFDPAPDCRFRNQVGTLNRQVTMATSSASEGTCTITLPAAGTYDLLLIFPGNSEPVETSITLEVYAPVTIASVAPEEITLDPTSLATLTFTAAANSNFQAVEGITPYLIFENGLEPLAGEISGDSMQELTFTLRSPPTPMELVVSPSLNGIDLLPGGPFMVTFFAPAPAIGSLTFFPSKNRLLLDFEDGVRTDDIDDCSTVFQDTPEENGIARNILGTGSSCMIIRGNRVIMITLGDGDDLIGPDDTLTLRGDVIFSRSDFSRAVPESVLAVEVGEIPTVEVVLRGFSKISSCGDVQLSARGTKGGAGRPLTYMWSVQSEGDVSNELEAAVTAITTVDLTVDGALLTANQAYTFSIEAVNFLGGPGSKSIVVMRSSEPVPDLRINPRGIDPENVPVSQRFFLDADVTFYSDCVGAGPEETEFVWTANTETFDNSIHAGTANSRTLVIKAFSFLGDSEVTFTVQARRAGATSGPTSDITIRFASSELVATIRGGSEKSVGVDSGMVTLDGSRSRDPDQPTGSDQSDSTDLTYEWSCEQTTDATYCTSAQDGSMFPADNATSSSTLTFDADDMTPERLTSSLWM</sequence>
<dbReference type="PANTHER" id="PTHR46730">
    <property type="entry name" value="POLYCYSTIN-1"/>
    <property type="match status" value="1"/>
</dbReference>
<dbReference type="InParanoid" id="A0A7M7P5C1"/>
<evidence type="ECO:0000256" key="4">
    <source>
        <dbReference type="ARBA" id="ARBA00022989"/>
    </source>
</evidence>
<keyword evidence="2" id="KW-0812">Transmembrane</keyword>
<evidence type="ECO:0000256" key="6">
    <source>
        <dbReference type="SAM" id="MobiDB-lite"/>
    </source>
</evidence>
<dbReference type="RefSeq" id="XP_030846271.1">
    <property type="nucleotide sequence ID" value="XM_030990411.1"/>
</dbReference>